<keyword evidence="3" id="KW-1003">Cell membrane</keyword>
<dbReference type="Proteomes" id="UP000569951">
    <property type="component" value="Unassembled WGS sequence"/>
</dbReference>
<dbReference type="PROSITE" id="PS50928">
    <property type="entry name" value="ABC_TM1"/>
    <property type="match status" value="1"/>
</dbReference>
<evidence type="ECO:0000256" key="1">
    <source>
        <dbReference type="ARBA" id="ARBA00004651"/>
    </source>
</evidence>
<feature type="domain" description="ABC transmembrane type-1" evidence="8">
    <location>
        <begin position="82"/>
        <end position="272"/>
    </location>
</feature>
<dbReference type="Gene3D" id="1.10.3720.10">
    <property type="entry name" value="MetI-like"/>
    <property type="match status" value="1"/>
</dbReference>
<keyword evidence="2 7" id="KW-0813">Transport</keyword>
<evidence type="ECO:0000256" key="7">
    <source>
        <dbReference type="RuleBase" id="RU363032"/>
    </source>
</evidence>
<dbReference type="InterPro" id="IPR035906">
    <property type="entry name" value="MetI-like_sf"/>
</dbReference>
<dbReference type="EMBL" id="JACHHG010000002">
    <property type="protein sequence ID" value="MBB6097276.1"/>
    <property type="molecule type" value="Genomic_DNA"/>
</dbReference>
<keyword evidence="4 7" id="KW-0812">Transmembrane</keyword>
<feature type="transmembrane region" description="Helical" evidence="7">
    <location>
        <begin position="21"/>
        <end position="45"/>
    </location>
</feature>
<accession>A0A841HWH7</accession>
<evidence type="ECO:0000256" key="2">
    <source>
        <dbReference type="ARBA" id="ARBA00022448"/>
    </source>
</evidence>
<evidence type="ECO:0000313" key="9">
    <source>
        <dbReference type="EMBL" id="MBB6097276.1"/>
    </source>
</evidence>
<dbReference type="InterPro" id="IPR000515">
    <property type="entry name" value="MetI-like"/>
</dbReference>
<feature type="transmembrane region" description="Helical" evidence="7">
    <location>
        <begin position="117"/>
        <end position="141"/>
    </location>
</feature>
<dbReference type="GO" id="GO:0005886">
    <property type="term" value="C:plasma membrane"/>
    <property type="evidence" value="ECO:0007669"/>
    <property type="project" value="UniProtKB-SubCell"/>
</dbReference>
<feature type="transmembrane region" description="Helical" evidence="7">
    <location>
        <begin position="251"/>
        <end position="272"/>
    </location>
</feature>
<feature type="transmembrane region" description="Helical" evidence="7">
    <location>
        <begin position="86"/>
        <end position="110"/>
    </location>
</feature>
<keyword evidence="5 7" id="KW-1133">Transmembrane helix</keyword>
<evidence type="ECO:0000256" key="4">
    <source>
        <dbReference type="ARBA" id="ARBA00022692"/>
    </source>
</evidence>
<organism evidence="9 10">
    <name type="scientific">Deinobacterium chartae</name>
    <dbReference type="NCBI Taxonomy" id="521158"/>
    <lineage>
        <taxon>Bacteria</taxon>
        <taxon>Thermotogati</taxon>
        <taxon>Deinococcota</taxon>
        <taxon>Deinococci</taxon>
        <taxon>Deinococcales</taxon>
        <taxon>Deinococcaceae</taxon>
        <taxon>Deinobacterium</taxon>
    </lineage>
</organism>
<proteinExistence type="inferred from homology"/>
<evidence type="ECO:0000256" key="5">
    <source>
        <dbReference type="ARBA" id="ARBA00022989"/>
    </source>
</evidence>
<protein>
    <submittedName>
        <fullName evidence="9">Multiple sugar transport system permease protein</fullName>
    </submittedName>
</protein>
<comment type="caution">
    <text evidence="9">The sequence shown here is derived from an EMBL/GenBank/DDBJ whole genome shotgun (WGS) entry which is preliminary data.</text>
</comment>
<dbReference type="PANTHER" id="PTHR43744">
    <property type="entry name" value="ABC TRANSPORTER PERMEASE PROTEIN MG189-RELATED-RELATED"/>
    <property type="match status" value="1"/>
</dbReference>
<dbReference type="CDD" id="cd06261">
    <property type="entry name" value="TM_PBP2"/>
    <property type="match status" value="1"/>
</dbReference>
<evidence type="ECO:0000256" key="3">
    <source>
        <dbReference type="ARBA" id="ARBA00022475"/>
    </source>
</evidence>
<dbReference type="SUPFAM" id="SSF161098">
    <property type="entry name" value="MetI-like"/>
    <property type="match status" value="1"/>
</dbReference>
<keyword evidence="6 7" id="KW-0472">Membrane</keyword>
<keyword evidence="9" id="KW-0762">Sugar transport</keyword>
<dbReference type="PANTHER" id="PTHR43744:SF12">
    <property type="entry name" value="ABC TRANSPORTER PERMEASE PROTEIN MG189-RELATED"/>
    <property type="match status" value="1"/>
</dbReference>
<gene>
    <name evidence="9" type="ORF">HNR42_000690</name>
</gene>
<dbReference type="AlphaFoldDB" id="A0A841HWH7"/>
<evidence type="ECO:0000256" key="6">
    <source>
        <dbReference type="ARBA" id="ARBA00023136"/>
    </source>
</evidence>
<feature type="transmembrane region" description="Helical" evidence="7">
    <location>
        <begin position="193"/>
        <end position="215"/>
    </location>
</feature>
<reference evidence="9 10" key="1">
    <citation type="submission" date="2020-08" db="EMBL/GenBank/DDBJ databases">
        <title>Genomic Encyclopedia of Type Strains, Phase IV (KMG-IV): sequencing the most valuable type-strain genomes for metagenomic binning, comparative biology and taxonomic classification.</title>
        <authorList>
            <person name="Goeker M."/>
        </authorList>
    </citation>
    <scope>NUCLEOTIDE SEQUENCE [LARGE SCALE GENOMIC DNA]</scope>
    <source>
        <strain evidence="9 10">DSM 21458</strain>
    </source>
</reference>
<evidence type="ECO:0000313" key="10">
    <source>
        <dbReference type="Proteomes" id="UP000569951"/>
    </source>
</evidence>
<evidence type="ECO:0000259" key="8">
    <source>
        <dbReference type="PROSITE" id="PS50928"/>
    </source>
</evidence>
<dbReference type="GO" id="GO:0055085">
    <property type="term" value="P:transmembrane transport"/>
    <property type="evidence" value="ECO:0007669"/>
    <property type="project" value="InterPro"/>
</dbReference>
<feature type="transmembrane region" description="Helical" evidence="7">
    <location>
        <begin position="153"/>
        <end position="172"/>
    </location>
</feature>
<sequence length="287" mass="32076">MTTLSPRRSGRPPGKRAMSRGAAYLLLLFGAVLTFAPFYFMFVFATHQRAEIFAFPPPLWFGDAFGENLRLLLERLPFWRNLWNSFYISVLSTLLTLFFCSLGGFGFAMYRFRGKDTLFALLLATLMIPTFLNIIPFYLILQALGWINEPKALYIPGAAGAFGIFLMRQYIASSIPHELMEAARIDGCSEFRIYWNIVLPLITPAMATLGMITFINSWNNFVGALVVMRESSTYTVPLALRSMQSAANTEWGALMAGTAISVIPLILIFIFASRRLIEGLTSGALKG</sequence>
<comment type="similarity">
    <text evidence="7">Belongs to the binding-protein-dependent transport system permease family.</text>
</comment>
<comment type="subcellular location">
    <subcellularLocation>
        <location evidence="1 7">Cell membrane</location>
        <topology evidence="1 7">Multi-pass membrane protein</topology>
    </subcellularLocation>
</comment>
<keyword evidence="10" id="KW-1185">Reference proteome</keyword>
<dbReference type="RefSeq" id="WP_183984528.1">
    <property type="nucleotide sequence ID" value="NZ_JACHHG010000002.1"/>
</dbReference>
<name>A0A841HWH7_9DEIO</name>
<dbReference type="Pfam" id="PF00528">
    <property type="entry name" value="BPD_transp_1"/>
    <property type="match status" value="1"/>
</dbReference>